<dbReference type="Proteomes" id="UP000682733">
    <property type="component" value="Unassembled WGS sequence"/>
</dbReference>
<keyword evidence="1" id="KW-1015">Disulfide bond</keyword>
<dbReference type="InterPro" id="IPR000742">
    <property type="entry name" value="EGF"/>
</dbReference>
<name>A0A8S2F7N0_9BILA</name>
<comment type="caution">
    <text evidence="1">Lacks conserved residue(s) required for the propagation of feature annotation.</text>
</comment>
<dbReference type="EMBL" id="CAJOBA010044837">
    <property type="protein sequence ID" value="CAF4169375.1"/>
    <property type="molecule type" value="Genomic_DNA"/>
</dbReference>
<evidence type="ECO:0000256" key="1">
    <source>
        <dbReference type="PROSITE-ProRule" id="PRU00076"/>
    </source>
</evidence>
<dbReference type="Gene3D" id="2.10.25.10">
    <property type="entry name" value="Laminin"/>
    <property type="match status" value="1"/>
</dbReference>
<dbReference type="PROSITE" id="PS00022">
    <property type="entry name" value="EGF_1"/>
    <property type="match status" value="1"/>
</dbReference>
<feature type="chain" id="PRO_5036273495" evidence="2">
    <location>
        <begin position="21"/>
        <end position="734"/>
    </location>
</feature>
<comment type="caution">
    <text evidence="5">The sequence shown here is derived from an EMBL/GenBank/DDBJ whole genome shotgun (WGS) entry which is preliminary data.</text>
</comment>
<organism evidence="5 7">
    <name type="scientific">Didymodactylos carnosus</name>
    <dbReference type="NCBI Taxonomy" id="1234261"/>
    <lineage>
        <taxon>Eukaryota</taxon>
        <taxon>Metazoa</taxon>
        <taxon>Spiralia</taxon>
        <taxon>Gnathifera</taxon>
        <taxon>Rotifera</taxon>
        <taxon>Eurotatoria</taxon>
        <taxon>Bdelloidea</taxon>
        <taxon>Philodinida</taxon>
        <taxon>Philodinidae</taxon>
        <taxon>Didymodactylos</taxon>
    </lineage>
</organism>
<feature type="domain" description="Ig-like" evidence="4">
    <location>
        <begin position="444"/>
        <end position="548"/>
    </location>
</feature>
<dbReference type="AlphaFoldDB" id="A0A8S2F7N0"/>
<evidence type="ECO:0000256" key="2">
    <source>
        <dbReference type="SAM" id="SignalP"/>
    </source>
</evidence>
<proteinExistence type="predicted"/>
<evidence type="ECO:0000259" key="3">
    <source>
        <dbReference type="PROSITE" id="PS50026"/>
    </source>
</evidence>
<feature type="disulfide bond" evidence="1">
    <location>
        <begin position="593"/>
        <end position="602"/>
    </location>
</feature>
<evidence type="ECO:0000313" key="5">
    <source>
        <dbReference type="EMBL" id="CAF1358992.1"/>
    </source>
</evidence>
<dbReference type="PROSITE" id="PS50026">
    <property type="entry name" value="EGF_3"/>
    <property type="match status" value="1"/>
</dbReference>
<dbReference type="InterPro" id="IPR007110">
    <property type="entry name" value="Ig-like_dom"/>
</dbReference>
<dbReference type="PROSITE" id="PS50835">
    <property type="entry name" value="IG_LIKE"/>
    <property type="match status" value="1"/>
</dbReference>
<protein>
    <submittedName>
        <fullName evidence="5">Uncharacterized protein</fullName>
    </submittedName>
</protein>
<dbReference type="PROSITE" id="PS01186">
    <property type="entry name" value="EGF_2"/>
    <property type="match status" value="1"/>
</dbReference>
<dbReference type="InterPro" id="IPR036179">
    <property type="entry name" value="Ig-like_dom_sf"/>
</dbReference>
<dbReference type="InterPro" id="IPR013783">
    <property type="entry name" value="Ig-like_fold"/>
</dbReference>
<dbReference type="SUPFAM" id="SSF48726">
    <property type="entry name" value="Immunoglobulin"/>
    <property type="match status" value="1"/>
</dbReference>
<gene>
    <name evidence="5" type="ORF">OVA965_LOCUS31157</name>
    <name evidence="6" type="ORF">TMI583_LOCUS31984</name>
</gene>
<sequence>MYMRIAICLVVGAVTIIVKCTNNNHGDESNPLSSAFWQATHCVKTLSTETGQGTIVEVTQADESIPFHVLLKNRRNFSKKNQYWLVLSVDNEKFLLQKIVNGHEKILKQTTAHDHILQTSHPNGYKYWLSVDYETLVIKYGRGEMRNECTLFRLHMTDTDDRKYLPKLKYSYLKQVEESEEESSEESSTCHEMYDHPVSGVIPTYVIEEEMIEDQPKNRSLIAAEDLDKPNQRLYKTIMDFKLTDPTFPNFIDAIEQSCREPSGWCYKTLSNKSSSDGNSTFISVEVDNERYLELWPANHQSKIIQHSSNTYGIIRILHNKLMLEFHPYLSANPNKRPFLVQLCEKNEVTYVKPGLNQIYRFFNARPVLAIIIEAFNNETFEYMDSKRKQPKQSRLVPDIKFKVFKNLIKKEWEQYEDEAIPILTTTKRTTAFVTTTSESAEQPPLPMEPLHVVTNPDLHVTFNETYTITCTVYVSSSSNVSFRWIQVEPKIRYALLNHDGPGLKETLSAEVILFSRIKIDDKSKLGNYTCYVEDEAKNWGSARMTIHLLNSDNGTTTAENKAQEEVETTAEAVCSPQCENNGRCVSVNVCQCATGWTGSDCTILQSSSMSEFSPPNKFWCPWNANSCTKMLERRGKGTIEISQLEPVPFELTLSDAEEIQNSKYCTKLSVTKDKVEIYKIKDGHEILLEESEDASHLLHYHASDKITTSWNEAHKYWFSIDSNNLFVKYGQGE</sequence>
<dbReference type="Pfam" id="PF23106">
    <property type="entry name" value="EGF_Teneurin"/>
    <property type="match status" value="1"/>
</dbReference>
<feature type="non-terminal residue" evidence="5">
    <location>
        <position position="734"/>
    </location>
</feature>
<feature type="domain" description="EGF-like" evidence="3">
    <location>
        <begin position="571"/>
        <end position="603"/>
    </location>
</feature>
<dbReference type="Proteomes" id="UP000677228">
    <property type="component" value="Unassembled WGS sequence"/>
</dbReference>
<evidence type="ECO:0000313" key="6">
    <source>
        <dbReference type="EMBL" id="CAF4169375.1"/>
    </source>
</evidence>
<feature type="signal peptide" evidence="2">
    <location>
        <begin position="1"/>
        <end position="20"/>
    </location>
</feature>
<dbReference type="SUPFAM" id="SSF57196">
    <property type="entry name" value="EGF/Laminin"/>
    <property type="match status" value="1"/>
</dbReference>
<evidence type="ECO:0000313" key="7">
    <source>
        <dbReference type="Proteomes" id="UP000677228"/>
    </source>
</evidence>
<keyword evidence="2" id="KW-0732">Signal</keyword>
<keyword evidence="1" id="KW-0245">EGF-like domain</keyword>
<evidence type="ECO:0000259" key="4">
    <source>
        <dbReference type="PROSITE" id="PS50835"/>
    </source>
</evidence>
<reference evidence="5" key="1">
    <citation type="submission" date="2021-02" db="EMBL/GenBank/DDBJ databases">
        <authorList>
            <person name="Nowell W R."/>
        </authorList>
    </citation>
    <scope>NUCLEOTIDE SEQUENCE</scope>
</reference>
<accession>A0A8S2F7N0</accession>
<dbReference type="EMBL" id="CAJNOK010023184">
    <property type="protein sequence ID" value="CAF1358992.1"/>
    <property type="molecule type" value="Genomic_DNA"/>
</dbReference>
<feature type="disulfide bond" evidence="1">
    <location>
        <begin position="575"/>
        <end position="585"/>
    </location>
</feature>
<dbReference type="Gene3D" id="2.60.40.10">
    <property type="entry name" value="Immunoglobulins"/>
    <property type="match status" value="1"/>
</dbReference>